<dbReference type="EMBL" id="ML995823">
    <property type="protein sequence ID" value="KAF2770731.1"/>
    <property type="molecule type" value="Genomic_DNA"/>
</dbReference>
<gene>
    <name evidence="2" type="ORF">EJ03DRAFT_350031</name>
</gene>
<proteinExistence type="predicted"/>
<organism evidence="2 3">
    <name type="scientific">Teratosphaeria nubilosa</name>
    <dbReference type="NCBI Taxonomy" id="161662"/>
    <lineage>
        <taxon>Eukaryota</taxon>
        <taxon>Fungi</taxon>
        <taxon>Dikarya</taxon>
        <taxon>Ascomycota</taxon>
        <taxon>Pezizomycotina</taxon>
        <taxon>Dothideomycetes</taxon>
        <taxon>Dothideomycetidae</taxon>
        <taxon>Mycosphaerellales</taxon>
        <taxon>Teratosphaeriaceae</taxon>
        <taxon>Teratosphaeria</taxon>
    </lineage>
</organism>
<dbReference type="AlphaFoldDB" id="A0A6G1LCR7"/>
<sequence length="177" mass="19551">MNPDLKFTLMADATDSPPEYSPPSSSTTGPPVILNLNHCTPGPPNKRCKVTAGKLIECIPDVVVLPDTNTYKSMGKFTIQRAEQRFGVKLPVPETMTIALTQGNPQHGKRVLIIDDESWQGARALLRQQGGDEKALARGKARKRPKKGDVRLEMWFVTETVEELEKRDGKQHGCASM</sequence>
<evidence type="ECO:0000313" key="3">
    <source>
        <dbReference type="Proteomes" id="UP000799436"/>
    </source>
</evidence>
<reference evidence="2" key="1">
    <citation type="journal article" date="2020" name="Stud. Mycol.">
        <title>101 Dothideomycetes genomes: a test case for predicting lifestyles and emergence of pathogens.</title>
        <authorList>
            <person name="Haridas S."/>
            <person name="Albert R."/>
            <person name="Binder M."/>
            <person name="Bloem J."/>
            <person name="Labutti K."/>
            <person name="Salamov A."/>
            <person name="Andreopoulos B."/>
            <person name="Baker S."/>
            <person name="Barry K."/>
            <person name="Bills G."/>
            <person name="Bluhm B."/>
            <person name="Cannon C."/>
            <person name="Castanera R."/>
            <person name="Culley D."/>
            <person name="Daum C."/>
            <person name="Ezra D."/>
            <person name="Gonzalez J."/>
            <person name="Henrissat B."/>
            <person name="Kuo A."/>
            <person name="Liang C."/>
            <person name="Lipzen A."/>
            <person name="Lutzoni F."/>
            <person name="Magnuson J."/>
            <person name="Mondo S."/>
            <person name="Nolan M."/>
            <person name="Ohm R."/>
            <person name="Pangilinan J."/>
            <person name="Park H.-J."/>
            <person name="Ramirez L."/>
            <person name="Alfaro M."/>
            <person name="Sun H."/>
            <person name="Tritt A."/>
            <person name="Yoshinaga Y."/>
            <person name="Zwiers L.-H."/>
            <person name="Turgeon B."/>
            <person name="Goodwin S."/>
            <person name="Spatafora J."/>
            <person name="Crous P."/>
            <person name="Grigoriev I."/>
        </authorList>
    </citation>
    <scope>NUCLEOTIDE SEQUENCE</scope>
    <source>
        <strain evidence="2">CBS 116005</strain>
    </source>
</reference>
<feature type="region of interest" description="Disordered" evidence="1">
    <location>
        <begin position="12"/>
        <end position="31"/>
    </location>
</feature>
<evidence type="ECO:0000256" key="1">
    <source>
        <dbReference type="SAM" id="MobiDB-lite"/>
    </source>
</evidence>
<accession>A0A6G1LCR7</accession>
<feature type="compositionally biased region" description="Low complexity" evidence="1">
    <location>
        <begin position="14"/>
        <end position="31"/>
    </location>
</feature>
<evidence type="ECO:0000313" key="2">
    <source>
        <dbReference type="EMBL" id="KAF2770731.1"/>
    </source>
</evidence>
<keyword evidence="3" id="KW-1185">Reference proteome</keyword>
<protein>
    <submittedName>
        <fullName evidence="2">Uncharacterized protein</fullName>
    </submittedName>
</protein>
<dbReference type="Proteomes" id="UP000799436">
    <property type="component" value="Unassembled WGS sequence"/>
</dbReference>
<name>A0A6G1LCR7_9PEZI</name>